<comment type="caution">
    <text evidence="2">The sequence shown here is derived from an EMBL/GenBank/DDBJ whole genome shotgun (WGS) entry which is preliminary data.</text>
</comment>
<dbReference type="EMBL" id="JAFBEH010000020">
    <property type="protein sequence ID" value="MBM7642834.1"/>
    <property type="molecule type" value="Genomic_DNA"/>
</dbReference>
<evidence type="ECO:0000313" key="3">
    <source>
        <dbReference type="Proteomes" id="UP000697472"/>
    </source>
</evidence>
<dbReference type="PANTHER" id="PTHR30336:SF20">
    <property type="entry name" value="DUF218 DOMAIN-CONTAINING PROTEIN"/>
    <property type="match status" value="1"/>
</dbReference>
<keyword evidence="3" id="KW-1185">Reference proteome</keyword>
<feature type="domain" description="DUF218" evidence="1">
    <location>
        <begin position="49"/>
        <end position="163"/>
    </location>
</feature>
<accession>A0ABS2PS12</accession>
<dbReference type="Proteomes" id="UP000697472">
    <property type="component" value="Unassembled WGS sequence"/>
</dbReference>
<organism evidence="2 3">
    <name type="scientific">Streptococcus loxodontisalivarius</name>
    <dbReference type="NCBI Taxonomy" id="1349415"/>
    <lineage>
        <taxon>Bacteria</taxon>
        <taxon>Bacillati</taxon>
        <taxon>Bacillota</taxon>
        <taxon>Bacilli</taxon>
        <taxon>Lactobacillales</taxon>
        <taxon>Streptococcaceae</taxon>
        <taxon>Streptococcus</taxon>
    </lineage>
</organism>
<evidence type="ECO:0000259" key="1">
    <source>
        <dbReference type="Pfam" id="PF02698"/>
    </source>
</evidence>
<proteinExistence type="predicted"/>
<dbReference type="Pfam" id="PF02698">
    <property type="entry name" value="DUF218"/>
    <property type="match status" value="1"/>
</dbReference>
<dbReference type="Gene3D" id="1.10.3620.10">
    <property type="entry name" value="YdcF like domain"/>
    <property type="match status" value="1"/>
</dbReference>
<dbReference type="Gene3D" id="3.40.50.620">
    <property type="entry name" value="HUPs"/>
    <property type="match status" value="1"/>
</dbReference>
<sequence length="258" mass="28532">MTRLEEAVKILSAFCGPRDIESLDAASLQASYGLDQVDVCVLFGGSILEGAVQFAQAVNNGLAKHYVIVGGYGHTTQGLIDQLPADFKGRKCSEAELLADYLDQYHGLKIDLLETKSTNCGNNITNLLELLEQEEIEFESILLIQDASMQKRMSATLAKYAPAKLIINYAAYQVDLHEKDSQLCYVQKPLGMWEIDRYLELLMGEIPRLRDDETGYGPAGQNFLAHVDIPDEVEDAFAYLLANSQAQVRQANSAYASK</sequence>
<dbReference type="InterPro" id="IPR014729">
    <property type="entry name" value="Rossmann-like_a/b/a_fold"/>
</dbReference>
<dbReference type="RefSeq" id="WP_205009673.1">
    <property type="nucleotide sequence ID" value="NZ_JAFBEH010000020.1"/>
</dbReference>
<name>A0ABS2PS12_9STRE</name>
<dbReference type="PANTHER" id="PTHR30336">
    <property type="entry name" value="INNER MEMBRANE PROTEIN, PROBABLE PERMEASE"/>
    <property type="match status" value="1"/>
</dbReference>
<reference evidence="2 3" key="1">
    <citation type="submission" date="2021-01" db="EMBL/GenBank/DDBJ databases">
        <title>Genomic Encyclopedia of Type Strains, Phase IV (KMG-IV): sequencing the most valuable type-strain genomes for metagenomic binning, comparative biology and taxonomic classification.</title>
        <authorList>
            <person name="Goeker M."/>
        </authorList>
    </citation>
    <scope>NUCLEOTIDE SEQUENCE [LARGE SCALE GENOMIC DNA]</scope>
    <source>
        <strain evidence="2 3">DSM 27382</strain>
    </source>
</reference>
<gene>
    <name evidence="2" type="ORF">JOC28_001132</name>
</gene>
<evidence type="ECO:0000313" key="2">
    <source>
        <dbReference type="EMBL" id="MBM7642834.1"/>
    </source>
</evidence>
<protein>
    <submittedName>
        <fullName evidence="2">Uncharacterized SAM-binding protein YcdF (DUF218 family)</fullName>
    </submittedName>
</protein>
<dbReference type="InterPro" id="IPR003848">
    <property type="entry name" value="DUF218"/>
</dbReference>
<dbReference type="InterPro" id="IPR051599">
    <property type="entry name" value="Cell_Envelope_Assoc"/>
</dbReference>